<proteinExistence type="inferred from homology"/>
<dbReference type="SUPFAM" id="SSF50249">
    <property type="entry name" value="Nucleic acid-binding proteins"/>
    <property type="match status" value="1"/>
</dbReference>
<keyword evidence="13" id="KW-0255">Endonuclease</keyword>
<keyword evidence="21" id="KW-1185">Reference proteome</keyword>
<dbReference type="EMBL" id="LANP01000009">
    <property type="protein sequence ID" value="KJV56448.1"/>
    <property type="molecule type" value="Genomic_DNA"/>
</dbReference>
<protein>
    <recommendedName>
        <fullName evidence="4">Ribonuclease G</fullName>
    </recommendedName>
</protein>
<dbReference type="PATRIC" id="fig|1359168.3.peg.1232"/>
<dbReference type="Pfam" id="PF20833">
    <property type="entry name" value="RNase_E_G_Thio"/>
    <property type="match status" value="1"/>
</dbReference>
<comment type="caution">
    <text evidence="20">The sequence shown here is derived from an EMBL/GenBank/DDBJ whole genome shotgun (WGS) entry which is preliminary data.</text>
</comment>
<evidence type="ECO:0000256" key="8">
    <source>
        <dbReference type="ARBA" id="ARBA00022552"/>
    </source>
</evidence>
<keyword evidence="6" id="KW-0963">Cytoplasm</keyword>
<dbReference type="Proteomes" id="UP000033616">
    <property type="component" value="Unassembled WGS sequence"/>
</dbReference>
<keyword evidence="9" id="KW-0819">tRNA processing</keyword>
<dbReference type="PROSITE" id="PS50126">
    <property type="entry name" value="S1"/>
    <property type="match status" value="1"/>
</dbReference>
<evidence type="ECO:0000256" key="6">
    <source>
        <dbReference type="ARBA" id="ARBA00022490"/>
    </source>
</evidence>
<evidence type="ECO:0000256" key="4">
    <source>
        <dbReference type="ARBA" id="ARBA00017719"/>
    </source>
</evidence>
<evidence type="ECO:0000256" key="7">
    <source>
        <dbReference type="ARBA" id="ARBA00022519"/>
    </source>
</evidence>
<evidence type="ECO:0000256" key="13">
    <source>
        <dbReference type="ARBA" id="ARBA00022759"/>
    </source>
</evidence>
<evidence type="ECO:0000256" key="2">
    <source>
        <dbReference type="ARBA" id="ARBA00004496"/>
    </source>
</evidence>
<keyword evidence="14 20" id="KW-0378">Hydrolase</keyword>
<dbReference type="NCBIfam" id="TIGR00757">
    <property type="entry name" value="RNaseEG"/>
    <property type="match status" value="1"/>
</dbReference>
<evidence type="ECO:0000259" key="19">
    <source>
        <dbReference type="PROSITE" id="PS50126"/>
    </source>
</evidence>
<dbReference type="OrthoDB" id="9804278at2"/>
<dbReference type="GO" id="GO:0046872">
    <property type="term" value="F:metal ion binding"/>
    <property type="evidence" value="ECO:0007669"/>
    <property type="project" value="UniProtKB-KW"/>
</dbReference>
<evidence type="ECO:0000256" key="12">
    <source>
        <dbReference type="ARBA" id="ARBA00022730"/>
    </source>
</evidence>
<feature type="domain" description="S1 motif" evidence="19">
    <location>
        <begin position="41"/>
        <end position="134"/>
    </location>
</feature>
<keyword evidence="16" id="KW-0694">RNA-binding</keyword>
<gene>
    <name evidence="20" type="ORF">OCHUTO_0461</name>
</gene>
<evidence type="ECO:0000256" key="10">
    <source>
        <dbReference type="ARBA" id="ARBA00022722"/>
    </source>
</evidence>
<dbReference type="CDD" id="cd04453">
    <property type="entry name" value="S1_RNase_E"/>
    <property type="match status" value="1"/>
</dbReference>
<accession>A0A0F3MKY4</accession>
<reference evidence="20 21" key="1">
    <citation type="submission" date="2015-02" db="EMBL/GenBank/DDBJ databases">
        <title>Genome Sequencing of Rickettsiales.</title>
        <authorList>
            <person name="Daugherty S.C."/>
            <person name="Su Q."/>
            <person name="Abolude K."/>
            <person name="Beier-Sexton M."/>
            <person name="Carlyon J.A."/>
            <person name="Carter R."/>
            <person name="Day N.P."/>
            <person name="Dumler S.J."/>
            <person name="Dyachenko V."/>
            <person name="Godinez A."/>
            <person name="Kurtti T.J."/>
            <person name="Lichay M."/>
            <person name="Mullins K.E."/>
            <person name="Ott S."/>
            <person name="Pappas-Brown V."/>
            <person name="Paris D.H."/>
            <person name="Patel P."/>
            <person name="Richards A.L."/>
            <person name="Sadzewicz L."/>
            <person name="Sears K."/>
            <person name="Seidman D."/>
            <person name="Sengamalay N."/>
            <person name="Stenos J."/>
            <person name="Tallon L.J."/>
            <person name="Vincent G."/>
            <person name="Fraser C.M."/>
            <person name="Munderloh U."/>
            <person name="Dunning-Hotopp J.C."/>
        </authorList>
    </citation>
    <scope>NUCLEOTIDE SEQUENCE [LARGE SCALE GENOMIC DNA]</scope>
    <source>
        <strain evidence="20 21">Fuller</strain>
    </source>
</reference>
<dbReference type="InterPro" id="IPR004659">
    <property type="entry name" value="RNase_E/G"/>
</dbReference>
<feature type="region of interest" description="Disordered" evidence="18">
    <location>
        <begin position="141"/>
        <end position="160"/>
    </location>
</feature>
<evidence type="ECO:0000256" key="5">
    <source>
        <dbReference type="ARBA" id="ARBA00022475"/>
    </source>
</evidence>
<evidence type="ECO:0000256" key="1">
    <source>
        <dbReference type="ARBA" id="ARBA00001946"/>
    </source>
</evidence>
<comment type="subcellular location">
    <subcellularLocation>
        <location evidence="2">Cytoplasm</location>
    </subcellularLocation>
</comment>
<dbReference type="GO" id="GO:0019843">
    <property type="term" value="F:rRNA binding"/>
    <property type="evidence" value="ECO:0007669"/>
    <property type="project" value="UniProtKB-KW"/>
</dbReference>
<sequence length="666" mass="75087">MSKRIIIDASYPNETRVALIDNSCSIAEIEYETASKHLIKGNIYLATITNIEPSLQAAFIDYGNGKSGFLPFSEIHPNYYHNSINHLPFSTIPLIEITSDDIKEQELYNNLSSGKEINIEESDIDDSKIITALKNTENIQNDEIDPLSKHNEQNSVESSMPEKQQEIQDVISKGQMVLVQATKESRGNKNASFTTYISLSGKYCILNSNLPNNSGISRRITNSEDRKQLKSIVGDIISKITNTSSVVIRTAGAGRTSYEIKKDFNYLLKLWNEIINTAIQVNSPAFIHIENDIIRRTILDMYNISVTEIIIQGKEAYDCAVKFMNAILPSDVDKIKEHKSIIPIFTQYKLEEQLATLYKPIVNLPSGGYIVINPTEALIAIDVNSGKDTSEQNIEETAIKTNLEAAKEISRQIKLRNLSGLITIDFICMLDSKNHKLIEKSFKQYLINDKARIQIDSINHLGVLQMSRQRLRPSFLESNSVICSHCNGKGIVRAEESNAMIILRTIENEIYASKSNIVNIYAHLHSITYILNNKRAEIAAIEKKYNVQLKFYNDFQSTSDSFSIEKVTLSSNTTKDSILETPLVTSSKLLDNIENPILKTVANNIIPDSKILLTKRKQRKATLDRELQIPSVKKISKVINKKRNNHSKTETTKLVKGRKNIDAKNT</sequence>
<dbReference type="Gene3D" id="2.40.50.140">
    <property type="entry name" value="Nucleic acid-binding proteins"/>
    <property type="match status" value="1"/>
</dbReference>
<keyword evidence="15" id="KW-0460">Magnesium</keyword>
<evidence type="ECO:0000256" key="16">
    <source>
        <dbReference type="ARBA" id="ARBA00022884"/>
    </source>
</evidence>
<dbReference type="GO" id="GO:0005737">
    <property type="term" value="C:cytoplasm"/>
    <property type="evidence" value="ECO:0007669"/>
    <property type="project" value="UniProtKB-SubCell"/>
</dbReference>
<dbReference type="PANTHER" id="PTHR30001:SF1">
    <property type="entry name" value="RIBONUCLEASE E_G-LIKE PROTEIN, CHLOROPLASTIC"/>
    <property type="match status" value="1"/>
</dbReference>
<evidence type="ECO:0000256" key="14">
    <source>
        <dbReference type="ARBA" id="ARBA00022801"/>
    </source>
</evidence>
<comment type="similarity">
    <text evidence="3">Belongs to the RNase E/G family. RNase G subfamily.</text>
</comment>
<dbReference type="GO" id="GO:0004519">
    <property type="term" value="F:endonuclease activity"/>
    <property type="evidence" value="ECO:0007669"/>
    <property type="project" value="UniProtKB-KW"/>
</dbReference>
<name>A0A0F3MKY4_9RICK</name>
<dbReference type="SMART" id="SM00316">
    <property type="entry name" value="S1"/>
    <property type="match status" value="1"/>
</dbReference>
<dbReference type="GO" id="GO:0016787">
    <property type="term" value="F:hydrolase activity"/>
    <property type="evidence" value="ECO:0007669"/>
    <property type="project" value="UniProtKB-KW"/>
</dbReference>
<dbReference type="GO" id="GO:0008033">
    <property type="term" value="P:tRNA processing"/>
    <property type="evidence" value="ECO:0007669"/>
    <property type="project" value="UniProtKB-KW"/>
</dbReference>
<dbReference type="Pfam" id="PF10150">
    <property type="entry name" value="RNase_E_G"/>
    <property type="match status" value="1"/>
</dbReference>
<keyword evidence="5" id="KW-1003">Cell membrane</keyword>
<dbReference type="GO" id="GO:0004540">
    <property type="term" value="F:RNA nuclease activity"/>
    <property type="evidence" value="ECO:0007669"/>
    <property type="project" value="InterPro"/>
</dbReference>
<dbReference type="InterPro" id="IPR012340">
    <property type="entry name" value="NA-bd_OB-fold"/>
</dbReference>
<evidence type="ECO:0000256" key="17">
    <source>
        <dbReference type="ARBA" id="ARBA00023136"/>
    </source>
</evidence>
<evidence type="ECO:0000256" key="3">
    <source>
        <dbReference type="ARBA" id="ARBA00005663"/>
    </source>
</evidence>
<dbReference type="InterPro" id="IPR003029">
    <property type="entry name" value="S1_domain"/>
</dbReference>
<dbReference type="Pfam" id="PF00575">
    <property type="entry name" value="S1"/>
    <property type="match status" value="1"/>
</dbReference>
<dbReference type="InterPro" id="IPR048583">
    <property type="entry name" value="RNase_E_G_thioredoxin-like"/>
</dbReference>
<dbReference type="Gene3D" id="3.40.1260.20">
    <property type="entry name" value="Ribonuclease E, catalytic domain"/>
    <property type="match status" value="1"/>
</dbReference>
<dbReference type="AlphaFoldDB" id="A0A0F3MKY4"/>
<dbReference type="RefSeq" id="WP_045797177.1">
    <property type="nucleotide sequence ID" value="NZ_LANP01000009.1"/>
</dbReference>
<evidence type="ECO:0000256" key="9">
    <source>
        <dbReference type="ARBA" id="ARBA00022694"/>
    </source>
</evidence>
<keyword evidence="10" id="KW-0540">Nuclease</keyword>
<organism evidence="20 21">
    <name type="scientific">Orientia chuto str. Dubai</name>
    <dbReference type="NCBI Taxonomy" id="1359168"/>
    <lineage>
        <taxon>Bacteria</taxon>
        <taxon>Pseudomonadati</taxon>
        <taxon>Pseudomonadota</taxon>
        <taxon>Alphaproteobacteria</taxon>
        <taxon>Rickettsiales</taxon>
        <taxon>Rickettsiaceae</taxon>
        <taxon>Rickettsieae</taxon>
        <taxon>Orientia</taxon>
    </lineage>
</organism>
<keyword evidence="11" id="KW-0479">Metal-binding</keyword>
<keyword evidence="17" id="KW-0472">Membrane</keyword>
<comment type="cofactor">
    <cofactor evidence="1">
        <name>Mg(2+)</name>
        <dbReference type="ChEBI" id="CHEBI:18420"/>
    </cofactor>
</comment>
<evidence type="ECO:0000313" key="21">
    <source>
        <dbReference type="Proteomes" id="UP000033616"/>
    </source>
</evidence>
<keyword evidence="12" id="KW-0699">rRNA-binding</keyword>
<evidence type="ECO:0000256" key="18">
    <source>
        <dbReference type="SAM" id="MobiDB-lite"/>
    </source>
</evidence>
<evidence type="ECO:0000313" key="20">
    <source>
        <dbReference type="EMBL" id="KJV56448.1"/>
    </source>
</evidence>
<evidence type="ECO:0000256" key="11">
    <source>
        <dbReference type="ARBA" id="ARBA00022723"/>
    </source>
</evidence>
<dbReference type="PANTHER" id="PTHR30001">
    <property type="entry name" value="RIBONUCLEASE"/>
    <property type="match status" value="1"/>
</dbReference>
<dbReference type="STRING" id="1359168.OCHUTO_0461"/>
<keyword evidence="8" id="KW-0698">rRNA processing</keyword>
<keyword evidence="7" id="KW-0997">Cell inner membrane</keyword>
<dbReference type="InterPro" id="IPR019307">
    <property type="entry name" value="RNA-bd_AU-1/RNase_E/G"/>
</dbReference>
<dbReference type="GO" id="GO:0006364">
    <property type="term" value="P:rRNA processing"/>
    <property type="evidence" value="ECO:0007669"/>
    <property type="project" value="UniProtKB-KW"/>
</dbReference>
<evidence type="ECO:0000256" key="15">
    <source>
        <dbReference type="ARBA" id="ARBA00022842"/>
    </source>
</evidence>